<evidence type="ECO:0000256" key="3">
    <source>
        <dbReference type="ARBA" id="ARBA00022692"/>
    </source>
</evidence>
<dbReference type="InterPro" id="IPR051906">
    <property type="entry name" value="TolC-like"/>
</dbReference>
<evidence type="ECO:0000256" key="4">
    <source>
        <dbReference type="ARBA" id="ARBA00023136"/>
    </source>
</evidence>
<dbReference type="GO" id="GO:0015562">
    <property type="term" value="F:efflux transmembrane transporter activity"/>
    <property type="evidence" value="ECO:0007669"/>
    <property type="project" value="InterPro"/>
</dbReference>
<dbReference type="EMBL" id="PIPX01000001">
    <property type="protein sequence ID" value="RUO55683.1"/>
    <property type="molecule type" value="Genomic_DNA"/>
</dbReference>
<dbReference type="GO" id="GO:1990281">
    <property type="term" value="C:efflux pump complex"/>
    <property type="evidence" value="ECO:0007669"/>
    <property type="project" value="TreeGrafter"/>
</dbReference>
<evidence type="ECO:0000313" key="9">
    <source>
        <dbReference type="Proteomes" id="UP000287649"/>
    </source>
</evidence>
<evidence type="ECO:0000256" key="1">
    <source>
        <dbReference type="ARBA" id="ARBA00004442"/>
    </source>
</evidence>
<evidence type="ECO:0000256" key="6">
    <source>
        <dbReference type="SAM" id="Coils"/>
    </source>
</evidence>
<dbReference type="PANTHER" id="PTHR30026">
    <property type="entry name" value="OUTER MEMBRANE PROTEIN TOLC"/>
    <property type="match status" value="1"/>
</dbReference>
<keyword evidence="3" id="KW-0812">Transmembrane</keyword>
<dbReference type="Gene3D" id="1.20.1600.10">
    <property type="entry name" value="Outer membrane efflux proteins (OEP)"/>
    <property type="match status" value="1"/>
</dbReference>
<proteinExistence type="predicted"/>
<dbReference type="Proteomes" id="UP000287649">
    <property type="component" value="Unassembled WGS sequence"/>
</dbReference>
<dbReference type="OrthoDB" id="5801460at2"/>
<name>A0A432Y404_9GAMM</name>
<keyword evidence="9" id="KW-1185">Reference proteome</keyword>
<dbReference type="AlphaFoldDB" id="A0A432Y404"/>
<organism evidence="8 9">
    <name type="scientific">Pseudidiomarina homiensis</name>
    <dbReference type="NCBI Taxonomy" id="364198"/>
    <lineage>
        <taxon>Bacteria</taxon>
        <taxon>Pseudomonadati</taxon>
        <taxon>Pseudomonadota</taxon>
        <taxon>Gammaproteobacteria</taxon>
        <taxon>Alteromonadales</taxon>
        <taxon>Idiomarinaceae</taxon>
        <taxon>Pseudidiomarina</taxon>
    </lineage>
</organism>
<dbReference type="PANTHER" id="PTHR30026:SF20">
    <property type="entry name" value="OUTER MEMBRANE PROTEIN TOLC"/>
    <property type="match status" value="1"/>
</dbReference>
<keyword evidence="2" id="KW-1134">Transmembrane beta strand</keyword>
<reference evidence="9" key="1">
    <citation type="journal article" date="2018" name="Front. Microbiol.">
        <title>Genome-Based Analysis Reveals the Taxonomy and Diversity of the Family Idiomarinaceae.</title>
        <authorList>
            <person name="Liu Y."/>
            <person name="Lai Q."/>
            <person name="Shao Z."/>
        </authorList>
    </citation>
    <scope>NUCLEOTIDE SEQUENCE [LARGE SCALE GENOMIC DNA]</scope>
    <source>
        <strain evidence="9">PO-M2</strain>
    </source>
</reference>
<feature type="signal peptide" evidence="7">
    <location>
        <begin position="1"/>
        <end position="26"/>
    </location>
</feature>
<evidence type="ECO:0000256" key="2">
    <source>
        <dbReference type="ARBA" id="ARBA00022452"/>
    </source>
</evidence>
<dbReference type="SUPFAM" id="SSF56954">
    <property type="entry name" value="Outer membrane efflux proteins (OEP)"/>
    <property type="match status" value="1"/>
</dbReference>
<dbReference type="RefSeq" id="WP_126770277.1">
    <property type="nucleotide sequence ID" value="NZ_PIPX01000001.1"/>
</dbReference>
<gene>
    <name evidence="8" type="ORF">CWI70_02545</name>
</gene>
<evidence type="ECO:0000313" key="8">
    <source>
        <dbReference type="EMBL" id="RUO55683.1"/>
    </source>
</evidence>
<dbReference type="GO" id="GO:0015288">
    <property type="term" value="F:porin activity"/>
    <property type="evidence" value="ECO:0007669"/>
    <property type="project" value="TreeGrafter"/>
</dbReference>
<feature type="chain" id="PRO_5019044028" evidence="7">
    <location>
        <begin position="27"/>
        <end position="408"/>
    </location>
</feature>
<protein>
    <submittedName>
        <fullName evidence="8">TolC family protein</fullName>
    </submittedName>
</protein>
<keyword evidence="5" id="KW-0998">Cell outer membrane</keyword>
<feature type="coiled-coil region" evidence="6">
    <location>
        <begin position="284"/>
        <end position="311"/>
    </location>
</feature>
<accession>A0A432Y404</accession>
<keyword evidence="6" id="KW-0175">Coiled coil</keyword>
<keyword evidence="7" id="KW-0732">Signal</keyword>
<dbReference type="GO" id="GO:0009279">
    <property type="term" value="C:cell outer membrane"/>
    <property type="evidence" value="ECO:0007669"/>
    <property type="project" value="UniProtKB-SubCell"/>
</dbReference>
<evidence type="ECO:0000256" key="5">
    <source>
        <dbReference type="ARBA" id="ARBA00023237"/>
    </source>
</evidence>
<keyword evidence="4" id="KW-0472">Membrane</keyword>
<comment type="caution">
    <text evidence="8">The sequence shown here is derived from an EMBL/GenBank/DDBJ whole genome shotgun (WGS) entry which is preliminary data.</text>
</comment>
<sequence length="408" mass="45812">MRLLVTRSKVLFAAMSLVVSTGYAHAQEPALQWQQSVLEHPSVKAAERQAEAMIEQGQQLTQPLYNPTLSSRLEREGEFNNYTIGLSQTFDWSTGNEARASQSDAMTVLAESLYEQAATDQAKTLLTAYVRWYDAKQRFALAEQQEQIVQQAIELVAERRKAGDLGAIDEQLTVLALSRQLQQSAAAYQRLQTAEADLRALLTSTELTAQAIDRELFNVKPKLNSSWQQHPTLTAAYLKWQLKRADINWQRSLTQANPTFGIEAGESGNENVVGLSFSVPLQIRNNYTDAVQAANNEAVAAEQRVLALRKEWEAALSSALNNYRFVKRQWQSWAENFQSRQTTSMQLIKQAWLTGDLSTTDYLTAMQQQLDSQFAGIELQTAYRLAAIEWLYRSGGLSEQLGLPPLSQ</sequence>
<evidence type="ECO:0000256" key="7">
    <source>
        <dbReference type="SAM" id="SignalP"/>
    </source>
</evidence>
<comment type="subcellular location">
    <subcellularLocation>
        <location evidence="1">Cell outer membrane</location>
    </subcellularLocation>
</comment>